<dbReference type="SUPFAM" id="SSF102405">
    <property type="entry name" value="MCP/YpsA-like"/>
    <property type="match status" value="1"/>
</dbReference>
<dbReference type="PANTHER" id="PTHR43022">
    <property type="entry name" value="PROTEIN SMF"/>
    <property type="match status" value="1"/>
</dbReference>
<dbReference type="AlphaFoldDB" id="K1UFY7"/>
<name>K1UFY7_9ZZZZ</name>
<accession>K1UFY7</accession>
<feature type="non-terminal residue" evidence="3">
    <location>
        <position position="207"/>
    </location>
</feature>
<comment type="similarity">
    <text evidence="1">Belongs to the DprA/Smf family.</text>
</comment>
<evidence type="ECO:0000259" key="2">
    <source>
        <dbReference type="Pfam" id="PF02481"/>
    </source>
</evidence>
<sequence>EYKEQLEKLKDKNYIKELEKQGIKVVSVNDRDYPAKLLPYDHRPEYLFYKGRLPDRDKPVVAMVGARACSNYGRKMARALARELSENGVQIISGMARGIDTYSQIGALEGGTPTFAVLGSGVDVCYPTENIELYNDILKNGGIISEYPPGAGPIAWHFPLRNRIISGLSDKVIVVEAREKSGSLITVEWALEQGKDVMAVPGRVGEK</sequence>
<feature type="domain" description="Smf/DprA SLOG" evidence="2">
    <location>
        <begin position="25"/>
        <end position="205"/>
    </location>
</feature>
<organism evidence="3">
    <name type="scientific">human gut metagenome</name>
    <dbReference type="NCBI Taxonomy" id="408170"/>
    <lineage>
        <taxon>unclassified sequences</taxon>
        <taxon>metagenomes</taxon>
        <taxon>organismal metagenomes</taxon>
    </lineage>
</organism>
<dbReference type="InterPro" id="IPR003488">
    <property type="entry name" value="DprA"/>
</dbReference>
<protein>
    <submittedName>
        <fullName evidence="3">DNA recombination-mediator protein A</fullName>
    </submittedName>
</protein>
<dbReference type="GO" id="GO:0009294">
    <property type="term" value="P:DNA-mediated transformation"/>
    <property type="evidence" value="ECO:0007669"/>
    <property type="project" value="InterPro"/>
</dbReference>
<dbReference type="InterPro" id="IPR057666">
    <property type="entry name" value="DrpA_SLOG"/>
</dbReference>
<dbReference type="NCBIfam" id="TIGR00732">
    <property type="entry name" value="dprA"/>
    <property type="match status" value="1"/>
</dbReference>
<proteinExistence type="inferred from homology"/>
<dbReference type="Gene3D" id="3.40.50.450">
    <property type="match status" value="1"/>
</dbReference>
<evidence type="ECO:0000256" key="1">
    <source>
        <dbReference type="ARBA" id="ARBA00006525"/>
    </source>
</evidence>
<dbReference type="Pfam" id="PF02481">
    <property type="entry name" value="DNA_processg_A"/>
    <property type="match status" value="1"/>
</dbReference>
<dbReference type="PANTHER" id="PTHR43022:SF1">
    <property type="entry name" value="PROTEIN SMF"/>
    <property type="match status" value="1"/>
</dbReference>
<reference evidence="3" key="1">
    <citation type="journal article" date="2013" name="Environ. Microbiol.">
        <title>Microbiota from the distal guts of lean and obese adolescents exhibit partial functional redundancy besides clear differences in community structure.</title>
        <authorList>
            <person name="Ferrer M."/>
            <person name="Ruiz A."/>
            <person name="Lanza F."/>
            <person name="Haange S.B."/>
            <person name="Oberbach A."/>
            <person name="Till H."/>
            <person name="Bargiela R."/>
            <person name="Campoy C."/>
            <person name="Segura M.T."/>
            <person name="Richter M."/>
            <person name="von Bergen M."/>
            <person name="Seifert J."/>
            <person name="Suarez A."/>
        </authorList>
    </citation>
    <scope>NUCLEOTIDE SEQUENCE</scope>
</reference>
<evidence type="ECO:0000313" key="3">
    <source>
        <dbReference type="EMBL" id="EKC78934.1"/>
    </source>
</evidence>
<dbReference type="EMBL" id="AJWY01001998">
    <property type="protein sequence ID" value="EKC78934.1"/>
    <property type="molecule type" value="Genomic_DNA"/>
</dbReference>
<feature type="non-terminal residue" evidence="3">
    <location>
        <position position="1"/>
    </location>
</feature>
<comment type="caution">
    <text evidence="3">The sequence shown here is derived from an EMBL/GenBank/DDBJ whole genome shotgun (WGS) entry which is preliminary data.</text>
</comment>
<gene>
    <name evidence="3" type="ORF">LEA_02972</name>
</gene>